<reference evidence="1" key="1">
    <citation type="journal article" date="2022" name="bioRxiv">
        <title>Sequencing and chromosome-scale assembly of the giantPleurodeles waltlgenome.</title>
        <authorList>
            <person name="Brown T."/>
            <person name="Elewa A."/>
            <person name="Iarovenko S."/>
            <person name="Subramanian E."/>
            <person name="Araus A.J."/>
            <person name="Petzold A."/>
            <person name="Susuki M."/>
            <person name="Suzuki K.-i.T."/>
            <person name="Hayashi T."/>
            <person name="Toyoda A."/>
            <person name="Oliveira C."/>
            <person name="Osipova E."/>
            <person name="Leigh N.D."/>
            <person name="Simon A."/>
            <person name="Yun M.H."/>
        </authorList>
    </citation>
    <scope>NUCLEOTIDE SEQUENCE</scope>
    <source>
        <strain evidence="1">20211129_DDA</strain>
        <tissue evidence="1">Liver</tissue>
    </source>
</reference>
<sequence>MDILTVRFNAFTYKFENYDDQMKEDAFPDPPTKPQLNLRGVPLAGRVSLYLELLGEQDAFPDPPIKPQLNLRGAPLAGRAQAKTGPSTPVFVRLKPGRVPFLYSCIL</sequence>
<protein>
    <submittedName>
        <fullName evidence="1">Uncharacterized protein</fullName>
    </submittedName>
</protein>
<organism evidence="1 2">
    <name type="scientific">Pleurodeles waltl</name>
    <name type="common">Iberian ribbed newt</name>
    <dbReference type="NCBI Taxonomy" id="8319"/>
    <lineage>
        <taxon>Eukaryota</taxon>
        <taxon>Metazoa</taxon>
        <taxon>Chordata</taxon>
        <taxon>Craniata</taxon>
        <taxon>Vertebrata</taxon>
        <taxon>Euteleostomi</taxon>
        <taxon>Amphibia</taxon>
        <taxon>Batrachia</taxon>
        <taxon>Caudata</taxon>
        <taxon>Salamandroidea</taxon>
        <taxon>Salamandridae</taxon>
        <taxon>Pleurodelinae</taxon>
        <taxon>Pleurodeles</taxon>
    </lineage>
</organism>
<name>A0AAV7NQK4_PLEWA</name>
<accession>A0AAV7NQK4</accession>
<evidence type="ECO:0000313" key="1">
    <source>
        <dbReference type="EMBL" id="KAJ1117761.1"/>
    </source>
</evidence>
<dbReference type="EMBL" id="JANPWB010000012">
    <property type="protein sequence ID" value="KAJ1117761.1"/>
    <property type="molecule type" value="Genomic_DNA"/>
</dbReference>
<proteinExistence type="predicted"/>
<gene>
    <name evidence="1" type="ORF">NDU88_005958</name>
</gene>
<dbReference type="AlphaFoldDB" id="A0AAV7NQK4"/>
<evidence type="ECO:0000313" key="2">
    <source>
        <dbReference type="Proteomes" id="UP001066276"/>
    </source>
</evidence>
<dbReference type="Proteomes" id="UP001066276">
    <property type="component" value="Chromosome 8"/>
</dbReference>
<comment type="caution">
    <text evidence="1">The sequence shown here is derived from an EMBL/GenBank/DDBJ whole genome shotgun (WGS) entry which is preliminary data.</text>
</comment>
<keyword evidence="2" id="KW-1185">Reference proteome</keyword>